<dbReference type="STRING" id="1492738.FEM21_11850"/>
<organism evidence="1 2">
    <name type="scientific">Flavobacterium seoulense</name>
    <dbReference type="NCBI Taxonomy" id="1492738"/>
    <lineage>
        <taxon>Bacteria</taxon>
        <taxon>Pseudomonadati</taxon>
        <taxon>Bacteroidota</taxon>
        <taxon>Flavobacteriia</taxon>
        <taxon>Flavobacteriales</taxon>
        <taxon>Flavobacteriaceae</taxon>
        <taxon>Flavobacterium</taxon>
    </lineage>
</organism>
<dbReference type="Proteomes" id="UP000027064">
    <property type="component" value="Unassembled WGS sequence"/>
</dbReference>
<dbReference type="AlphaFoldDB" id="A0A066WSM4"/>
<accession>A0A066WSM4</accession>
<reference evidence="1 2" key="1">
    <citation type="submission" date="2014-05" db="EMBL/GenBank/DDBJ databases">
        <title>Genome Sequence of Flavobacterium sp. EM1321.</title>
        <authorList>
            <person name="Shin S.-K."/>
            <person name="Yi H."/>
        </authorList>
    </citation>
    <scope>NUCLEOTIDE SEQUENCE [LARGE SCALE GENOMIC DNA]</scope>
    <source>
        <strain evidence="1 2">EM1321</strain>
    </source>
</reference>
<proteinExistence type="predicted"/>
<sequence length="38" mass="4193">MNSYKGFYIVLCDPCGKLCVLCGKKISGKKIKNESNLP</sequence>
<protein>
    <submittedName>
        <fullName evidence="1">Uncharacterized protein</fullName>
    </submittedName>
</protein>
<evidence type="ECO:0000313" key="1">
    <source>
        <dbReference type="EMBL" id="KDN55583.1"/>
    </source>
</evidence>
<comment type="caution">
    <text evidence="1">The sequence shown here is derived from an EMBL/GenBank/DDBJ whole genome shotgun (WGS) entry which is preliminary data.</text>
</comment>
<dbReference type="PATRIC" id="fig|1492738.3.peg.1177"/>
<gene>
    <name evidence="1" type="ORF">FEM21_11850</name>
</gene>
<dbReference type="EMBL" id="JNCA01000011">
    <property type="protein sequence ID" value="KDN55583.1"/>
    <property type="molecule type" value="Genomic_DNA"/>
</dbReference>
<keyword evidence="2" id="KW-1185">Reference proteome</keyword>
<name>A0A066WSM4_9FLAO</name>
<evidence type="ECO:0000313" key="2">
    <source>
        <dbReference type="Proteomes" id="UP000027064"/>
    </source>
</evidence>